<organism evidence="2">
    <name type="scientific">Oryza sativa subsp. japonica</name>
    <name type="common">Rice</name>
    <dbReference type="NCBI Taxonomy" id="39947"/>
    <lineage>
        <taxon>Eukaryota</taxon>
        <taxon>Viridiplantae</taxon>
        <taxon>Streptophyta</taxon>
        <taxon>Embryophyta</taxon>
        <taxon>Tracheophyta</taxon>
        <taxon>Spermatophyta</taxon>
        <taxon>Magnoliopsida</taxon>
        <taxon>Liliopsida</taxon>
        <taxon>Poales</taxon>
        <taxon>Poaceae</taxon>
        <taxon>BOP clade</taxon>
        <taxon>Oryzoideae</taxon>
        <taxon>Oryzeae</taxon>
        <taxon>Oryzinae</taxon>
        <taxon>Oryza</taxon>
        <taxon>Oryza sativa</taxon>
    </lineage>
</organism>
<feature type="region of interest" description="Disordered" evidence="1">
    <location>
        <begin position="1"/>
        <end position="66"/>
    </location>
</feature>
<evidence type="ECO:0000313" key="2">
    <source>
        <dbReference type="EMBL" id="EEE65615.1"/>
    </source>
</evidence>
<gene>
    <name evidence="2" type="ORF">OsJ_21172</name>
</gene>
<name>B9FT04_ORYSJ</name>
<proteinExistence type="predicted"/>
<feature type="compositionally biased region" description="Low complexity" evidence="1">
    <location>
        <begin position="9"/>
        <end position="34"/>
    </location>
</feature>
<protein>
    <submittedName>
        <fullName evidence="2">Uncharacterized protein</fullName>
    </submittedName>
</protein>
<dbReference type="EMBL" id="CM000143">
    <property type="protein sequence ID" value="EEE65615.1"/>
    <property type="molecule type" value="Genomic_DNA"/>
</dbReference>
<reference evidence="2" key="1">
    <citation type="journal article" date="2005" name="PLoS Biol.">
        <title>The genomes of Oryza sativa: a history of duplications.</title>
        <authorList>
            <person name="Yu J."/>
            <person name="Wang J."/>
            <person name="Lin W."/>
            <person name="Li S."/>
            <person name="Li H."/>
            <person name="Zhou J."/>
            <person name="Ni P."/>
            <person name="Dong W."/>
            <person name="Hu S."/>
            <person name="Zeng C."/>
            <person name="Zhang J."/>
            <person name="Zhang Y."/>
            <person name="Li R."/>
            <person name="Xu Z."/>
            <person name="Li S."/>
            <person name="Li X."/>
            <person name="Zheng H."/>
            <person name="Cong L."/>
            <person name="Lin L."/>
            <person name="Yin J."/>
            <person name="Geng J."/>
            <person name="Li G."/>
            <person name="Shi J."/>
            <person name="Liu J."/>
            <person name="Lv H."/>
            <person name="Li J."/>
            <person name="Wang J."/>
            <person name="Deng Y."/>
            <person name="Ran L."/>
            <person name="Shi X."/>
            <person name="Wang X."/>
            <person name="Wu Q."/>
            <person name="Li C."/>
            <person name="Ren X."/>
            <person name="Wang J."/>
            <person name="Wang X."/>
            <person name="Li D."/>
            <person name="Liu D."/>
            <person name="Zhang X."/>
            <person name="Ji Z."/>
            <person name="Zhao W."/>
            <person name="Sun Y."/>
            <person name="Zhang Z."/>
            <person name="Bao J."/>
            <person name="Han Y."/>
            <person name="Dong L."/>
            <person name="Ji J."/>
            <person name="Chen P."/>
            <person name="Wu S."/>
            <person name="Liu J."/>
            <person name="Xiao Y."/>
            <person name="Bu D."/>
            <person name="Tan J."/>
            <person name="Yang L."/>
            <person name="Ye C."/>
            <person name="Zhang J."/>
            <person name="Xu J."/>
            <person name="Zhou Y."/>
            <person name="Yu Y."/>
            <person name="Zhang B."/>
            <person name="Zhuang S."/>
            <person name="Wei H."/>
            <person name="Liu B."/>
            <person name="Lei M."/>
            <person name="Yu H."/>
            <person name="Li Y."/>
            <person name="Xu H."/>
            <person name="Wei S."/>
            <person name="He X."/>
            <person name="Fang L."/>
            <person name="Zhang Z."/>
            <person name="Zhang Y."/>
            <person name="Huang X."/>
            <person name="Su Z."/>
            <person name="Tong W."/>
            <person name="Li J."/>
            <person name="Tong Z."/>
            <person name="Li S."/>
            <person name="Ye J."/>
            <person name="Wang L."/>
            <person name="Fang L."/>
            <person name="Lei T."/>
            <person name="Chen C."/>
            <person name="Chen H."/>
            <person name="Xu Z."/>
            <person name="Li H."/>
            <person name="Huang H."/>
            <person name="Zhang F."/>
            <person name="Xu H."/>
            <person name="Li N."/>
            <person name="Zhao C."/>
            <person name="Li S."/>
            <person name="Dong L."/>
            <person name="Huang Y."/>
            <person name="Li L."/>
            <person name="Xi Y."/>
            <person name="Qi Q."/>
            <person name="Li W."/>
            <person name="Zhang B."/>
            <person name="Hu W."/>
            <person name="Zhang Y."/>
            <person name="Tian X."/>
            <person name="Jiao Y."/>
            <person name="Liang X."/>
            <person name="Jin J."/>
            <person name="Gao L."/>
            <person name="Zheng W."/>
            <person name="Hao B."/>
            <person name="Liu S."/>
            <person name="Wang W."/>
            <person name="Yuan L."/>
            <person name="Cao M."/>
            <person name="McDermott J."/>
            <person name="Samudrala R."/>
            <person name="Wang J."/>
            <person name="Wong G.K."/>
            <person name="Yang H."/>
        </authorList>
    </citation>
    <scope>NUCLEOTIDE SEQUENCE [LARGE SCALE GENOMIC DNA]</scope>
</reference>
<accession>B9FT04</accession>
<evidence type="ECO:0000256" key="1">
    <source>
        <dbReference type="SAM" id="MobiDB-lite"/>
    </source>
</evidence>
<reference evidence="2" key="2">
    <citation type="submission" date="2008-12" db="EMBL/GenBank/DDBJ databases">
        <title>Improved gene annotation of the rice (Oryza sativa) genomes.</title>
        <authorList>
            <person name="Wang J."/>
            <person name="Li R."/>
            <person name="Fan W."/>
            <person name="Huang Q."/>
            <person name="Zhang J."/>
            <person name="Zhou Y."/>
            <person name="Hu Y."/>
            <person name="Zi S."/>
            <person name="Li J."/>
            <person name="Ni P."/>
            <person name="Zheng H."/>
            <person name="Zhang Y."/>
            <person name="Zhao M."/>
            <person name="Hao Q."/>
            <person name="McDermott J."/>
            <person name="Samudrala R."/>
            <person name="Kristiansen K."/>
            <person name="Wong G.K.-S."/>
        </authorList>
    </citation>
    <scope>NUCLEOTIDE SEQUENCE</scope>
</reference>
<sequence length="87" mass="8554">MADMGGGAAAPTPAPSTHYPATVSSSAATPAVAPTPTPFDALPRDRELLAGAGEEPSADAAADKEVEREGAALAAIIGAEHDEYVPG</sequence>
<dbReference type="AlphaFoldDB" id="B9FT04"/>
<dbReference type="Proteomes" id="UP000007752">
    <property type="component" value="Chromosome 6"/>
</dbReference>